<dbReference type="GO" id="GO:0005886">
    <property type="term" value="C:plasma membrane"/>
    <property type="evidence" value="ECO:0007669"/>
    <property type="project" value="UniProtKB-SubCell"/>
</dbReference>
<dbReference type="InterPro" id="IPR056953">
    <property type="entry name" value="CUT_N"/>
</dbReference>
<dbReference type="InterPro" id="IPR001507">
    <property type="entry name" value="ZP_dom"/>
</dbReference>
<evidence type="ECO:0000259" key="9">
    <source>
        <dbReference type="PROSITE" id="PS51034"/>
    </source>
</evidence>
<evidence type="ECO:0000256" key="5">
    <source>
        <dbReference type="ARBA" id="ARBA00022729"/>
    </source>
</evidence>
<dbReference type="PROSITE" id="PS51034">
    <property type="entry name" value="ZP_2"/>
    <property type="match status" value="1"/>
</dbReference>
<evidence type="ECO:0000256" key="7">
    <source>
        <dbReference type="ARBA" id="ARBA00023136"/>
    </source>
</evidence>
<keyword evidence="5" id="KW-0732">Signal</keyword>
<dbReference type="InterPro" id="IPR057475">
    <property type="entry name" value="CUT_C"/>
</dbReference>
<dbReference type="Pfam" id="PF25301">
    <property type="entry name" value="CUT_C"/>
    <property type="match status" value="1"/>
</dbReference>
<dbReference type="Pfam" id="PF25057">
    <property type="entry name" value="CUT_N"/>
    <property type="match status" value="1"/>
</dbReference>
<evidence type="ECO:0000313" key="10">
    <source>
        <dbReference type="Proteomes" id="UP000887581"/>
    </source>
</evidence>
<evidence type="ECO:0000256" key="1">
    <source>
        <dbReference type="ARBA" id="ARBA00004251"/>
    </source>
</evidence>
<name>A0A915PF70_9BILA</name>
<dbReference type="AlphaFoldDB" id="A0A915PF70"/>
<dbReference type="PANTHER" id="PTHR22907:SF46">
    <property type="entry name" value="ZP DOMAIN-CONTAINING PROTEIN"/>
    <property type="match status" value="1"/>
</dbReference>
<dbReference type="SMART" id="SM00241">
    <property type="entry name" value="ZP"/>
    <property type="match status" value="1"/>
</dbReference>
<keyword evidence="10" id="KW-1185">Reference proteome</keyword>
<evidence type="ECO:0000256" key="3">
    <source>
        <dbReference type="ARBA" id="ARBA00022475"/>
    </source>
</evidence>
<proteinExistence type="predicted"/>
<feature type="domain" description="ZP" evidence="9">
    <location>
        <begin position="402"/>
        <end position="673"/>
    </location>
</feature>
<dbReference type="PANTHER" id="PTHR22907">
    <property type="entry name" value="GH04558P"/>
    <property type="match status" value="1"/>
</dbReference>
<dbReference type="InterPro" id="IPR051962">
    <property type="entry name" value="Cuticlin"/>
</dbReference>
<evidence type="ECO:0000256" key="8">
    <source>
        <dbReference type="SAM" id="Phobius"/>
    </source>
</evidence>
<keyword evidence="2" id="KW-0193">Cuticle</keyword>
<evidence type="ECO:0000313" key="11">
    <source>
        <dbReference type="WBParaSite" id="sdigi.contig129.g4926.t1"/>
    </source>
</evidence>
<dbReference type="GO" id="GO:0042302">
    <property type="term" value="F:structural constituent of cuticle"/>
    <property type="evidence" value="ECO:0007669"/>
    <property type="project" value="UniProtKB-KW"/>
</dbReference>
<keyword evidence="7 8" id="KW-0472">Membrane</keyword>
<comment type="subcellular location">
    <subcellularLocation>
        <location evidence="1">Cell membrane</location>
        <topology evidence="1">Single-pass type I membrane protein</topology>
    </subcellularLocation>
</comment>
<dbReference type="WBParaSite" id="sdigi.contig129.g4926.t1">
    <property type="protein sequence ID" value="sdigi.contig129.g4926.t1"/>
    <property type="gene ID" value="sdigi.contig129.g4926"/>
</dbReference>
<feature type="transmembrane region" description="Helical" evidence="8">
    <location>
        <begin position="751"/>
        <end position="774"/>
    </location>
</feature>
<keyword evidence="6 8" id="KW-1133">Transmembrane helix</keyword>
<protein>
    <submittedName>
        <fullName evidence="11">ZP domain-containing protein</fullName>
    </submittedName>
</protein>
<reference evidence="11" key="1">
    <citation type="submission" date="2022-11" db="UniProtKB">
        <authorList>
            <consortium name="WormBaseParasite"/>
        </authorList>
    </citation>
    <scope>IDENTIFICATION</scope>
</reference>
<organism evidence="10 11">
    <name type="scientific">Setaria digitata</name>
    <dbReference type="NCBI Taxonomy" id="48799"/>
    <lineage>
        <taxon>Eukaryota</taxon>
        <taxon>Metazoa</taxon>
        <taxon>Ecdysozoa</taxon>
        <taxon>Nematoda</taxon>
        <taxon>Chromadorea</taxon>
        <taxon>Rhabditida</taxon>
        <taxon>Spirurina</taxon>
        <taxon>Spiruromorpha</taxon>
        <taxon>Filarioidea</taxon>
        <taxon>Setariidae</taxon>
        <taxon>Setaria</taxon>
    </lineage>
</organism>
<sequence>MFRKNFIAYKNSCSMNKYSESSDDNVNEKTVDGITSLELFNPKYTSVDDTYSPVQFTTAIYEPQQSTKDHGAAPPAAMPIIDYSDEQKQISDSAVQNEELRFRCTDSDESVNNEDVTESIPETFQYSASSDFTIPSSPLLSSSLSAAKTTTISPIEESNFSINSLKNGEKIGEYLITESVKNVAITENDDASYGASEGFTYVTASDTVTTTTIVPLSTRRTSEVLPPCVSQMPNENEQIFTSSTASIISSEYATHAETSPMTESNPEENATLESIPENTTATATAMIFTLQTNDHLTAIKHTNEPLSGLKNMLRSFPKLITPFPILSSTGRIIEKDKKLEMFDDDKKDDIVIGQPSSSQIQSSIHPSFELSTISVTNSISPHINTTPAGIVHNRLRGKARLICKEDGLQFGISTLFPFTGQIFARDRKPAPQFVHLHNLFHRKCYFTFRKATTVTVTMPYSECGIRNIEMQRPETQYHMRIVVIFQQKDNTSTMQSFLTQCVHQKVQYQKQVIPKRIEEALEELRLIPIKLEHKARVPECIMRIVTEDEGHGHGNDADGIEMEVVNLGQPMRIEWSLVPETDAYGFHVRNCTVRDTVSNEEYMVIDERGCSTDINIFSHPHYDTYHDIARVHWHAFKVPDNTQLSIKCSMEICTDIPDSISGLTSCDSIPSPPFCPDLITSPTNALLSGQEAIVIRKRREYQSLQQHVHADICFGDKKDAYCNSENYRADHERHVNMFKANSSKRYCLSRLWLTVWTGLSLTTTLLAITVHGYCRYFRRRQFETI</sequence>
<dbReference type="Proteomes" id="UP000887581">
    <property type="component" value="Unplaced"/>
</dbReference>
<evidence type="ECO:0000256" key="4">
    <source>
        <dbReference type="ARBA" id="ARBA00022692"/>
    </source>
</evidence>
<evidence type="ECO:0000256" key="6">
    <source>
        <dbReference type="ARBA" id="ARBA00022989"/>
    </source>
</evidence>
<keyword evidence="3" id="KW-1003">Cell membrane</keyword>
<keyword evidence="4 8" id="KW-0812">Transmembrane</keyword>
<evidence type="ECO:0000256" key="2">
    <source>
        <dbReference type="ARBA" id="ARBA00022460"/>
    </source>
</evidence>
<accession>A0A915PF70</accession>